<feature type="compositionally biased region" description="Polar residues" evidence="1">
    <location>
        <begin position="297"/>
        <end position="307"/>
    </location>
</feature>
<accession>A0AA36IH09</accession>
<keyword evidence="3" id="KW-1185">Reference proteome</keyword>
<sequence>MAAGVGPGAMDKRVQYHAGRFRQTNARAVLHRYEVRSWQMSKEELERHAFHVACWLVVLSVDESTQDHNGLSVLRLFVLYLKSLKEARWQPGDCLAGILPLVSARACSLGDDPMGRRLLRQLKDLVPSAETYSQGKASGAVSSACEPSEAKAVHLTQKAIQRWKNLDPVSREAYVELLEREVESDGVGPRILRSAVAALSPPRCKGDDVSTGTDEAVATETPVSKDLQARLRRIVLWCLDGLDLSNPNVAPALECLRAHVQRFQELLASSRIVACQKHWNRIQTRCAAPNIADVASDPSSGMQSSTPRPSPDIPARRGATSQKKRCKHGVRQDCRVCNAASPRGKAKPCRQRECPHGKLKSNCLKCQPCPHGKLKRNCRQCKPCPHGKVSWFCLQCRACPHGKLKRYCPQCRPCGHGTVKQGCLQCSACPHGKFKRKCAHCRKPASGQQHS</sequence>
<dbReference type="AlphaFoldDB" id="A0AA36IH09"/>
<organism evidence="2 3">
    <name type="scientific">Effrenium voratum</name>
    <dbReference type="NCBI Taxonomy" id="2562239"/>
    <lineage>
        <taxon>Eukaryota</taxon>
        <taxon>Sar</taxon>
        <taxon>Alveolata</taxon>
        <taxon>Dinophyceae</taxon>
        <taxon>Suessiales</taxon>
        <taxon>Symbiodiniaceae</taxon>
        <taxon>Effrenium</taxon>
    </lineage>
</organism>
<evidence type="ECO:0000256" key="1">
    <source>
        <dbReference type="SAM" id="MobiDB-lite"/>
    </source>
</evidence>
<comment type="caution">
    <text evidence="2">The sequence shown here is derived from an EMBL/GenBank/DDBJ whole genome shotgun (WGS) entry which is preliminary data.</text>
</comment>
<feature type="region of interest" description="Disordered" evidence="1">
    <location>
        <begin position="293"/>
        <end position="324"/>
    </location>
</feature>
<reference evidence="2" key="1">
    <citation type="submission" date="2023-08" db="EMBL/GenBank/DDBJ databases">
        <authorList>
            <person name="Chen Y."/>
            <person name="Shah S."/>
            <person name="Dougan E. K."/>
            <person name="Thang M."/>
            <person name="Chan C."/>
        </authorList>
    </citation>
    <scope>NUCLEOTIDE SEQUENCE</scope>
</reference>
<dbReference type="EMBL" id="CAUJNA010001335">
    <property type="protein sequence ID" value="CAJ1386164.1"/>
    <property type="molecule type" value="Genomic_DNA"/>
</dbReference>
<gene>
    <name evidence="2" type="ORF">EVOR1521_LOCUS12604</name>
</gene>
<dbReference type="Proteomes" id="UP001178507">
    <property type="component" value="Unassembled WGS sequence"/>
</dbReference>
<proteinExistence type="predicted"/>
<evidence type="ECO:0000313" key="3">
    <source>
        <dbReference type="Proteomes" id="UP001178507"/>
    </source>
</evidence>
<protein>
    <submittedName>
        <fullName evidence="2">Uncharacterized protein</fullName>
    </submittedName>
</protein>
<name>A0AA36IH09_9DINO</name>
<evidence type="ECO:0000313" key="2">
    <source>
        <dbReference type="EMBL" id="CAJ1386164.1"/>
    </source>
</evidence>